<protein>
    <submittedName>
        <fullName evidence="6">LysR family transcriptional regulator</fullName>
    </submittedName>
</protein>
<proteinExistence type="inferred from homology"/>
<dbReference type="RefSeq" id="WP_344799675.1">
    <property type="nucleotide sequence ID" value="NZ_BAABBN010000012.1"/>
</dbReference>
<feature type="domain" description="HTH lysR-type" evidence="5">
    <location>
        <begin position="2"/>
        <end position="59"/>
    </location>
</feature>
<dbReference type="SUPFAM" id="SSF53850">
    <property type="entry name" value="Periplasmic binding protein-like II"/>
    <property type="match status" value="1"/>
</dbReference>
<dbReference type="Gene3D" id="3.40.190.10">
    <property type="entry name" value="Periplasmic binding protein-like II"/>
    <property type="match status" value="2"/>
</dbReference>
<dbReference type="Gene3D" id="1.10.10.10">
    <property type="entry name" value="Winged helix-like DNA-binding domain superfamily/Winged helix DNA-binding domain"/>
    <property type="match status" value="1"/>
</dbReference>
<dbReference type="InterPro" id="IPR005119">
    <property type="entry name" value="LysR_subst-bd"/>
</dbReference>
<accession>A0ABP7MZY5</accession>
<dbReference type="Pfam" id="PF00126">
    <property type="entry name" value="HTH_1"/>
    <property type="match status" value="1"/>
</dbReference>
<dbReference type="Proteomes" id="UP001501565">
    <property type="component" value="Unassembled WGS sequence"/>
</dbReference>
<keyword evidence="2" id="KW-0805">Transcription regulation</keyword>
<dbReference type="InterPro" id="IPR036388">
    <property type="entry name" value="WH-like_DNA-bd_sf"/>
</dbReference>
<dbReference type="CDD" id="cd05466">
    <property type="entry name" value="PBP2_LTTR_substrate"/>
    <property type="match status" value="1"/>
</dbReference>
<keyword evidence="4" id="KW-0804">Transcription</keyword>
<evidence type="ECO:0000256" key="1">
    <source>
        <dbReference type="ARBA" id="ARBA00009437"/>
    </source>
</evidence>
<reference evidence="7" key="1">
    <citation type="journal article" date="2019" name="Int. J. Syst. Evol. Microbiol.">
        <title>The Global Catalogue of Microorganisms (GCM) 10K type strain sequencing project: providing services to taxonomists for standard genome sequencing and annotation.</title>
        <authorList>
            <consortium name="The Broad Institute Genomics Platform"/>
            <consortium name="The Broad Institute Genome Sequencing Center for Infectious Disease"/>
            <person name="Wu L."/>
            <person name="Ma J."/>
        </authorList>
    </citation>
    <scope>NUCLEOTIDE SEQUENCE [LARGE SCALE GENOMIC DNA]</scope>
    <source>
        <strain evidence="7">JCM 17551</strain>
    </source>
</reference>
<sequence length="312" mass="34644">MLNPVWLKTFKTLIEVGHFTKTADKLHMTQPGVSQHIQKLEQACKHSLIRRDKKSFEMTEQGRLVYEYANSLDSNEALLMESLSFDDPYSGLCRLSCSGSLALSIYPQLLALQTAHSGLNISLEAAPNYKILEDIKTGAVDQGIVTYIPSPCVFDSEVLAEESLCLILPVAYKNQVITSSTLKECGLIAHPDADAYFSLYLDNCANDELDRLMIEDIPQTGYINQLSQILLPVAQGLGFTVLPRSAVDAFGRKDDLVIHQPAKQVMETLYLVQKRNKLLPKRYLTLKQAVLESLGTKGKPNQPVSGPVSVFR</sequence>
<dbReference type="InterPro" id="IPR000847">
    <property type="entry name" value="LysR_HTH_N"/>
</dbReference>
<evidence type="ECO:0000313" key="6">
    <source>
        <dbReference type="EMBL" id="GAA3933675.1"/>
    </source>
</evidence>
<organism evidence="6 7">
    <name type="scientific">Litoribacillus peritrichatus</name>
    <dbReference type="NCBI Taxonomy" id="718191"/>
    <lineage>
        <taxon>Bacteria</taxon>
        <taxon>Pseudomonadati</taxon>
        <taxon>Pseudomonadota</taxon>
        <taxon>Gammaproteobacteria</taxon>
        <taxon>Oceanospirillales</taxon>
        <taxon>Oceanospirillaceae</taxon>
        <taxon>Litoribacillus</taxon>
    </lineage>
</organism>
<keyword evidence="3" id="KW-0238">DNA-binding</keyword>
<dbReference type="SUPFAM" id="SSF46785">
    <property type="entry name" value="Winged helix' DNA-binding domain"/>
    <property type="match status" value="1"/>
</dbReference>
<dbReference type="Pfam" id="PF03466">
    <property type="entry name" value="LysR_substrate"/>
    <property type="match status" value="1"/>
</dbReference>
<evidence type="ECO:0000313" key="7">
    <source>
        <dbReference type="Proteomes" id="UP001501565"/>
    </source>
</evidence>
<dbReference type="PRINTS" id="PR00039">
    <property type="entry name" value="HTHLYSR"/>
</dbReference>
<evidence type="ECO:0000256" key="3">
    <source>
        <dbReference type="ARBA" id="ARBA00023125"/>
    </source>
</evidence>
<dbReference type="InterPro" id="IPR036390">
    <property type="entry name" value="WH_DNA-bd_sf"/>
</dbReference>
<dbReference type="PANTHER" id="PTHR30126:SF99">
    <property type="entry name" value="TRANSCRIPTIONAL REGULATOR LYSR FAMILY"/>
    <property type="match status" value="1"/>
</dbReference>
<name>A0ABP7MZY5_9GAMM</name>
<evidence type="ECO:0000259" key="5">
    <source>
        <dbReference type="PROSITE" id="PS50931"/>
    </source>
</evidence>
<evidence type="ECO:0000256" key="2">
    <source>
        <dbReference type="ARBA" id="ARBA00023015"/>
    </source>
</evidence>
<dbReference type="EMBL" id="BAABBN010000012">
    <property type="protein sequence ID" value="GAA3933675.1"/>
    <property type="molecule type" value="Genomic_DNA"/>
</dbReference>
<gene>
    <name evidence="6" type="ORF">GCM10022277_32830</name>
</gene>
<dbReference type="PANTHER" id="PTHR30126">
    <property type="entry name" value="HTH-TYPE TRANSCRIPTIONAL REGULATOR"/>
    <property type="match status" value="1"/>
</dbReference>
<keyword evidence="7" id="KW-1185">Reference proteome</keyword>
<evidence type="ECO:0000256" key="4">
    <source>
        <dbReference type="ARBA" id="ARBA00023163"/>
    </source>
</evidence>
<comment type="similarity">
    <text evidence="1">Belongs to the LysR transcriptional regulatory family.</text>
</comment>
<comment type="caution">
    <text evidence="6">The sequence shown here is derived from an EMBL/GenBank/DDBJ whole genome shotgun (WGS) entry which is preliminary data.</text>
</comment>
<dbReference type="PROSITE" id="PS50931">
    <property type="entry name" value="HTH_LYSR"/>
    <property type="match status" value="1"/>
</dbReference>